<name>A0ABY0ENG8_CLOTA</name>
<gene>
    <name evidence="3" type="ORF">DP131_10310</name>
</gene>
<evidence type="ECO:0000313" key="4">
    <source>
        <dbReference type="Proteomes" id="UP000290273"/>
    </source>
</evidence>
<feature type="transmembrane region" description="Helical" evidence="1">
    <location>
        <begin position="56"/>
        <end position="78"/>
    </location>
</feature>
<comment type="caution">
    <text evidence="3">The sequence shown here is derived from an EMBL/GenBank/DDBJ whole genome shotgun (WGS) entry which is preliminary data.</text>
</comment>
<feature type="transmembrane region" description="Helical" evidence="1">
    <location>
        <begin position="14"/>
        <end position="32"/>
    </location>
</feature>
<dbReference type="EMBL" id="QMAU01000041">
    <property type="protein sequence ID" value="RXI54217.1"/>
    <property type="molecule type" value="Genomic_DNA"/>
</dbReference>
<sequence>MENEVKVQYSLKEFLQFFVPSLIGILLFMIPISHNNEITIPIAVLSKSLQSLLESFLPAIMVALISITCIFTIIAKVIKPKFILNTKFLNSLFNVSPLWFFARIFGFIFVVSTYFKIGPSWIWSEATGGLLLYDLLPVLFSVFLFAGMLLPLLLNFGLLEFFGVILNKVMRPIFTLPGRSSIDCIASWLGDGSIGILLTSKQYEEGYYNKREAAVIGTTFSAVSITFSLVIISQVNLSHLFVPFYLTVTLAGIVAAIIIPRIPPLSRKPNTYYSDAKSENSELVPKGYTSVKWGVIKAVNKAKTNTSASNFLKDGMENILDMWLGVTPIVMAMGTFALILAEFTPIFKWLGMPFIPLLNLLNVPEAAAASQTLIVGFADMFLPSVIGASIANEMTRFIIACVSVTQLIYMSEVGGLLLGSKIPVSLKDLIIIFLQRTLITLPIISLVAHIIF</sequence>
<keyword evidence="1" id="KW-1133">Transmembrane helix</keyword>
<evidence type="ECO:0000256" key="1">
    <source>
        <dbReference type="SAM" id="Phobius"/>
    </source>
</evidence>
<reference evidence="3 4" key="1">
    <citation type="submission" date="2018-06" db="EMBL/GenBank/DDBJ databases">
        <title>Genome conservation of Clostridium tetani.</title>
        <authorList>
            <person name="Bruggemann H."/>
            <person name="Popoff M.R."/>
        </authorList>
    </citation>
    <scope>NUCLEOTIDE SEQUENCE [LARGE SCALE GENOMIC DNA]</scope>
    <source>
        <strain evidence="3 4">63.05</strain>
    </source>
</reference>
<evidence type="ECO:0000259" key="2">
    <source>
        <dbReference type="Pfam" id="PF07670"/>
    </source>
</evidence>
<feature type="transmembrane region" description="Helical" evidence="1">
    <location>
        <begin position="213"/>
        <end position="234"/>
    </location>
</feature>
<evidence type="ECO:0000313" key="3">
    <source>
        <dbReference type="EMBL" id="RXI54217.1"/>
    </source>
</evidence>
<dbReference type="InterPro" id="IPR011642">
    <property type="entry name" value="Gate_dom"/>
</dbReference>
<feature type="transmembrane region" description="Helical" evidence="1">
    <location>
        <begin position="319"/>
        <end position="340"/>
    </location>
</feature>
<feature type="transmembrane region" description="Helical" evidence="1">
    <location>
        <begin position="240"/>
        <end position="259"/>
    </location>
</feature>
<feature type="transmembrane region" description="Helical" evidence="1">
    <location>
        <begin position="430"/>
        <end position="451"/>
    </location>
</feature>
<keyword evidence="1" id="KW-0812">Transmembrane</keyword>
<organism evidence="3 4">
    <name type="scientific">Clostridium tetani</name>
    <dbReference type="NCBI Taxonomy" id="1513"/>
    <lineage>
        <taxon>Bacteria</taxon>
        <taxon>Bacillati</taxon>
        <taxon>Bacillota</taxon>
        <taxon>Clostridia</taxon>
        <taxon>Eubacteriales</taxon>
        <taxon>Clostridiaceae</taxon>
        <taxon>Clostridium</taxon>
    </lineage>
</organism>
<dbReference type="Pfam" id="PF07670">
    <property type="entry name" value="Gate"/>
    <property type="match status" value="1"/>
</dbReference>
<accession>A0ABY0ENG8</accession>
<feature type="transmembrane region" description="Helical" evidence="1">
    <location>
        <begin position="397"/>
        <end position="418"/>
    </location>
</feature>
<keyword evidence="1" id="KW-0472">Membrane</keyword>
<dbReference type="Proteomes" id="UP000290273">
    <property type="component" value="Unassembled WGS sequence"/>
</dbReference>
<feature type="transmembrane region" description="Helical" evidence="1">
    <location>
        <begin position="98"/>
        <end position="115"/>
    </location>
</feature>
<proteinExistence type="predicted"/>
<protein>
    <submittedName>
        <fullName evidence="3">YjiH family protein</fullName>
    </submittedName>
</protein>
<dbReference type="RefSeq" id="WP_023437686.1">
    <property type="nucleotide sequence ID" value="NZ_CASHSW010000022.1"/>
</dbReference>
<feature type="domain" description="Nucleoside transporter/FeoB GTPase Gate" evidence="2">
    <location>
        <begin position="138"/>
        <end position="236"/>
    </location>
</feature>
<feature type="transmembrane region" description="Helical" evidence="1">
    <location>
        <begin position="135"/>
        <end position="162"/>
    </location>
</feature>
<feature type="transmembrane region" description="Helical" evidence="1">
    <location>
        <begin position="373"/>
        <end position="391"/>
    </location>
</feature>